<dbReference type="OrthoDB" id="186791at2759"/>
<reference evidence="1 2" key="1">
    <citation type="submission" date="2019-03" db="EMBL/GenBank/DDBJ databases">
        <title>Single cell metagenomics reveals metabolic interactions within the superorganism composed of flagellate Streblomastix strix and complex community of Bacteroidetes bacteria on its surface.</title>
        <authorList>
            <person name="Treitli S.C."/>
            <person name="Kolisko M."/>
            <person name="Husnik F."/>
            <person name="Keeling P."/>
            <person name="Hampl V."/>
        </authorList>
    </citation>
    <scope>NUCLEOTIDE SEQUENCE [LARGE SCALE GENOMIC DNA]</scope>
    <source>
        <strain evidence="1">ST1C</strain>
    </source>
</reference>
<sequence length="230" mass="26586">MKIFLELGVDLTADRGKKHIDPFFSDASEYKFGPIRTYAAKSSLEYQFKPNVKQFPIEVKQNSRDVEIETELGRKIRAASPPSREAALEKMMGQHLAVNDSRNGIPCRSPGDKSYQSIEYCPNFYQLEGGYPSRVINYSRSVRIGSNNQELEIKIMAASLLQKNYLKEESLKRKEDALQRDKDEVTELESWKFDRERKEQLKRQQELEKERVLTAEASDGKADIKKKTKK</sequence>
<dbReference type="PANTHER" id="PTHR35845">
    <property type="entry name" value="SPERMATOGENESIS-ASSOCIATED SERINE-RICH PROTEIN 1"/>
    <property type="match status" value="1"/>
</dbReference>
<evidence type="ECO:0000313" key="2">
    <source>
        <dbReference type="Proteomes" id="UP000324800"/>
    </source>
</evidence>
<evidence type="ECO:0000313" key="1">
    <source>
        <dbReference type="EMBL" id="KAA6378702.1"/>
    </source>
</evidence>
<dbReference type="InterPro" id="IPR029165">
    <property type="entry name" value="SASRP1"/>
</dbReference>
<organism evidence="1 2">
    <name type="scientific">Streblomastix strix</name>
    <dbReference type="NCBI Taxonomy" id="222440"/>
    <lineage>
        <taxon>Eukaryota</taxon>
        <taxon>Metamonada</taxon>
        <taxon>Preaxostyla</taxon>
        <taxon>Oxymonadida</taxon>
        <taxon>Streblomastigidae</taxon>
        <taxon>Streblomastix</taxon>
    </lineage>
</organism>
<dbReference type="PANTHER" id="PTHR35845:SF1">
    <property type="entry name" value="SPERMATOGENESIS-ASSOCIATED SERINE-RICH PROTEIN 1"/>
    <property type="match status" value="1"/>
</dbReference>
<protein>
    <submittedName>
        <fullName evidence="1">Uncharacterized protein</fullName>
    </submittedName>
</protein>
<accession>A0A5J4V881</accession>
<dbReference type="AlphaFoldDB" id="A0A5J4V881"/>
<dbReference type="Proteomes" id="UP000324800">
    <property type="component" value="Unassembled WGS sequence"/>
</dbReference>
<comment type="caution">
    <text evidence="1">The sequence shown here is derived from an EMBL/GenBank/DDBJ whole genome shotgun (WGS) entry which is preliminary data.</text>
</comment>
<dbReference type="EMBL" id="SNRW01008975">
    <property type="protein sequence ID" value="KAA6378702.1"/>
    <property type="molecule type" value="Genomic_DNA"/>
</dbReference>
<proteinExistence type="predicted"/>
<name>A0A5J4V881_9EUKA</name>
<gene>
    <name evidence="1" type="ORF">EZS28_025771</name>
</gene>